<accession>A0A133XI71</accession>
<dbReference type="AlphaFoldDB" id="A0A133XI71"/>
<dbReference type="STRING" id="281362.AT959_07835"/>
<proteinExistence type="predicted"/>
<dbReference type="Proteomes" id="UP000070186">
    <property type="component" value="Unassembled WGS sequence"/>
</dbReference>
<evidence type="ECO:0008006" key="3">
    <source>
        <dbReference type="Google" id="ProtNLM"/>
    </source>
</evidence>
<organism evidence="1 2">
    <name type="scientific">Dechloromonas denitrificans</name>
    <dbReference type="NCBI Taxonomy" id="281362"/>
    <lineage>
        <taxon>Bacteria</taxon>
        <taxon>Pseudomonadati</taxon>
        <taxon>Pseudomonadota</taxon>
        <taxon>Betaproteobacteria</taxon>
        <taxon>Rhodocyclales</taxon>
        <taxon>Azonexaceae</taxon>
        <taxon>Dechloromonas</taxon>
    </lineage>
</organism>
<gene>
    <name evidence="1" type="ORF">AT959_07835</name>
</gene>
<dbReference type="EMBL" id="LODL01000019">
    <property type="protein sequence ID" value="KXB30647.1"/>
    <property type="molecule type" value="Genomic_DNA"/>
</dbReference>
<sequence length="207" mass="23021">MLSIIASALSADALSAHFKPYLFARTEDSLEWPVRWADTRVQASLMAIMAPAVRKHFLSPIHAWLTGNRQGELVQWQGTGDPITEPPGFDCWPLDEPCFGNLLGEAEADAVIGQIYDRRPDLLVEGSPADIHARVVRQLEIATHFHLSGAPQRLHFSMLGLIYTSDFVDPPAMQSLLKKIAKGGDYQEQVSQLLPDFWVPYIQGKTS</sequence>
<name>A0A133XI71_9RHOO</name>
<evidence type="ECO:0000313" key="2">
    <source>
        <dbReference type="Proteomes" id="UP000070186"/>
    </source>
</evidence>
<comment type="caution">
    <text evidence="1">The sequence shown here is derived from an EMBL/GenBank/DDBJ whole genome shotgun (WGS) entry which is preliminary data.</text>
</comment>
<evidence type="ECO:0000313" key="1">
    <source>
        <dbReference type="EMBL" id="KXB30647.1"/>
    </source>
</evidence>
<keyword evidence="2" id="KW-1185">Reference proteome</keyword>
<protein>
    <recommendedName>
        <fullName evidence="3">DUF4123 domain-containing protein</fullName>
    </recommendedName>
</protein>
<reference evidence="1 2" key="1">
    <citation type="submission" date="2015-12" db="EMBL/GenBank/DDBJ databases">
        <title>Nitrous oxide reduction kinetics distinguish bacteria harboring typical versus atypical NosZ.</title>
        <authorList>
            <person name="Yoon S."/>
            <person name="Nissen S."/>
            <person name="Park D."/>
            <person name="Sanford R.A."/>
            <person name="Loeffler F.E."/>
        </authorList>
    </citation>
    <scope>NUCLEOTIDE SEQUENCE [LARGE SCALE GENOMIC DNA]</scope>
    <source>
        <strain evidence="1 2">ATCC BAA-841</strain>
    </source>
</reference>